<dbReference type="AlphaFoldDB" id="A0A016SG51"/>
<evidence type="ECO:0000313" key="2">
    <source>
        <dbReference type="EMBL" id="EYB89688.1"/>
    </source>
</evidence>
<comment type="caution">
    <text evidence="2">The sequence shown here is derived from an EMBL/GenBank/DDBJ whole genome shotgun (WGS) entry which is preliminary data.</text>
</comment>
<evidence type="ECO:0000256" key="1">
    <source>
        <dbReference type="SAM" id="SignalP"/>
    </source>
</evidence>
<feature type="signal peptide" evidence="1">
    <location>
        <begin position="1"/>
        <end position="23"/>
    </location>
</feature>
<dbReference type="EMBL" id="JARK01001564">
    <property type="protein sequence ID" value="EYB89688.1"/>
    <property type="molecule type" value="Genomic_DNA"/>
</dbReference>
<organism evidence="2 3">
    <name type="scientific">Ancylostoma ceylanicum</name>
    <dbReference type="NCBI Taxonomy" id="53326"/>
    <lineage>
        <taxon>Eukaryota</taxon>
        <taxon>Metazoa</taxon>
        <taxon>Ecdysozoa</taxon>
        <taxon>Nematoda</taxon>
        <taxon>Chromadorea</taxon>
        <taxon>Rhabditida</taxon>
        <taxon>Rhabditina</taxon>
        <taxon>Rhabditomorpha</taxon>
        <taxon>Strongyloidea</taxon>
        <taxon>Ancylostomatidae</taxon>
        <taxon>Ancylostomatinae</taxon>
        <taxon>Ancylostoma</taxon>
    </lineage>
</organism>
<proteinExistence type="predicted"/>
<gene>
    <name evidence="2" type="primary">Acey_s0228.g2848</name>
    <name evidence="2" type="ORF">Y032_0228g2848</name>
</gene>
<protein>
    <recommendedName>
        <fullName evidence="4">Secreted protein</fullName>
    </recommendedName>
</protein>
<reference evidence="3" key="1">
    <citation type="journal article" date="2015" name="Nat. Genet.">
        <title>The genome and transcriptome of the zoonotic hookworm Ancylostoma ceylanicum identify infection-specific gene families.</title>
        <authorList>
            <person name="Schwarz E.M."/>
            <person name="Hu Y."/>
            <person name="Antoshechkin I."/>
            <person name="Miller M.M."/>
            <person name="Sternberg P.W."/>
            <person name="Aroian R.V."/>
        </authorList>
    </citation>
    <scope>NUCLEOTIDE SEQUENCE</scope>
    <source>
        <strain evidence="3">HY135</strain>
    </source>
</reference>
<name>A0A016SG51_9BILA</name>
<evidence type="ECO:0000313" key="3">
    <source>
        <dbReference type="Proteomes" id="UP000024635"/>
    </source>
</evidence>
<evidence type="ECO:0008006" key="4">
    <source>
        <dbReference type="Google" id="ProtNLM"/>
    </source>
</evidence>
<feature type="chain" id="PRO_5001489400" description="Secreted protein" evidence="1">
    <location>
        <begin position="24"/>
        <end position="89"/>
    </location>
</feature>
<keyword evidence="3" id="KW-1185">Reference proteome</keyword>
<sequence length="89" mass="10266">MLGGFLSHCRHLLLLSMTKIADCSFKTHLMKQKQRTDKKCIVYPKRRVRPRGRRSRGGHACQHFTSSSLLCISRFIVIFMISTNDLAVM</sequence>
<dbReference type="Proteomes" id="UP000024635">
    <property type="component" value="Unassembled WGS sequence"/>
</dbReference>
<accession>A0A016SG51</accession>
<keyword evidence="1" id="KW-0732">Signal</keyword>